<feature type="compositionally biased region" description="Low complexity" evidence="1">
    <location>
        <begin position="148"/>
        <end position="175"/>
    </location>
</feature>
<feature type="region of interest" description="Disordered" evidence="1">
    <location>
        <begin position="108"/>
        <end position="188"/>
    </location>
</feature>
<dbReference type="EMBL" id="JAEHOC010000002">
    <property type="protein sequence ID" value="KAG2444844.1"/>
    <property type="molecule type" value="Genomic_DNA"/>
</dbReference>
<feature type="compositionally biased region" description="Polar residues" evidence="1">
    <location>
        <begin position="930"/>
        <end position="940"/>
    </location>
</feature>
<evidence type="ECO:0000256" key="1">
    <source>
        <dbReference type="SAM" id="MobiDB-lite"/>
    </source>
</evidence>
<feature type="region of interest" description="Disordered" evidence="1">
    <location>
        <begin position="259"/>
        <end position="315"/>
    </location>
</feature>
<keyword evidence="3" id="KW-1185">Reference proteome</keyword>
<accession>A0A835WCM7</accession>
<organism evidence="2 3">
    <name type="scientific">Chlamydomonas incerta</name>
    <dbReference type="NCBI Taxonomy" id="51695"/>
    <lineage>
        <taxon>Eukaryota</taxon>
        <taxon>Viridiplantae</taxon>
        <taxon>Chlorophyta</taxon>
        <taxon>core chlorophytes</taxon>
        <taxon>Chlorophyceae</taxon>
        <taxon>CS clade</taxon>
        <taxon>Chlamydomonadales</taxon>
        <taxon>Chlamydomonadaceae</taxon>
        <taxon>Chlamydomonas</taxon>
    </lineage>
</organism>
<feature type="region of interest" description="Disordered" evidence="1">
    <location>
        <begin position="37"/>
        <end position="94"/>
    </location>
</feature>
<feature type="compositionally biased region" description="Polar residues" evidence="1">
    <location>
        <begin position="423"/>
        <end position="432"/>
    </location>
</feature>
<feature type="compositionally biased region" description="Low complexity" evidence="1">
    <location>
        <begin position="965"/>
        <end position="974"/>
    </location>
</feature>
<protein>
    <submittedName>
        <fullName evidence="2">Uncharacterized protein</fullName>
    </submittedName>
</protein>
<feature type="compositionally biased region" description="Basic residues" evidence="1">
    <location>
        <begin position="271"/>
        <end position="284"/>
    </location>
</feature>
<feature type="compositionally biased region" description="Low complexity" evidence="1">
    <location>
        <begin position="287"/>
        <end position="311"/>
    </location>
</feature>
<feature type="region of interest" description="Disordered" evidence="1">
    <location>
        <begin position="1020"/>
        <end position="1041"/>
    </location>
</feature>
<feature type="compositionally biased region" description="Polar residues" evidence="1">
    <location>
        <begin position="84"/>
        <end position="94"/>
    </location>
</feature>
<gene>
    <name evidence="2" type="ORF">HXX76_001585</name>
</gene>
<feature type="region of interest" description="Disordered" evidence="1">
    <location>
        <begin position="929"/>
        <end position="986"/>
    </location>
</feature>
<proteinExistence type="predicted"/>
<comment type="caution">
    <text evidence="2">The sequence shown here is derived from an EMBL/GenBank/DDBJ whole genome shotgun (WGS) entry which is preliminary data.</text>
</comment>
<feature type="compositionally biased region" description="Low complexity" evidence="1">
    <location>
        <begin position="412"/>
        <end position="421"/>
    </location>
</feature>
<feature type="compositionally biased region" description="Polar residues" evidence="1">
    <location>
        <begin position="62"/>
        <end position="76"/>
    </location>
</feature>
<feature type="compositionally biased region" description="Low complexity" evidence="1">
    <location>
        <begin position="259"/>
        <end position="270"/>
    </location>
</feature>
<evidence type="ECO:0000313" key="2">
    <source>
        <dbReference type="EMBL" id="KAG2444844.1"/>
    </source>
</evidence>
<feature type="region of interest" description="Disordered" evidence="1">
    <location>
        <begin position="754"/>
        <end position="779"/>
    </location>
</feature>
<reference evidence="2" key="1">
    <citation type="journal article" date="2020" name="bioRxiv">
        <title>Comparative genomics of Chlamydomonas.</title>
        <authorList>
            <person name="Craig R.J."/>
            <person name="Hasan A.R."/>
            <person name="Ness R.W."/>
            <person name="Keightley P.D."/>
        </authorList>
    </citation>
    <scope>NUCLEOTIDE SEQUENCE</scope>
    <source>
        <strain evidence="2">SAG 7.73</strain>
    </source>
</reference>
<feature type="compositionally biased region" description="Low complexity" evidence="1">
    <location>
        <begin position="121"/>
        <end position="138"/>
    </location>
</feature>
<name>A0A835WCM7_CHLIN</name>
<dbReference type="Proteomes" id="UP000650467">
    <property type="component" value="Unassembled WGS sequence"/>
</dbReference>
<dbReference type="AlphaFoldDB" id="A0A835WCM7"/>
<evidence type="ECO:0000313" key="3">
    <source>
        <dbReference type="Proteomes" id="UP000650467"/>
    </source>
</evidence>
<feature type="region of interest" description="Disordered" evidence="1">
    <location>
        <begin position="400"/>
        <end position="432"/>
    </location>
</feature>
<sequence>MLFAHQHGKLELVLREVTNRQGVGAWRDAVRVPARLAPANPSHPFNAVGARPRNQGRRHAQGTGSSRSGGSKQPTAESAVGSGASRSSTPAEQMTRFSDAHYHSSVSNTARSDFGHPNDTGSGDNAVSAAAGSAGNGRSPRDTDTDDTAAGVAPEPTTTTTAAAAAAAASTGTNTQPPAVGSSCEESWGGGALRLELPERDVLGGAGPHTAALLLRGVLPGDRFTLAPGVRRESLQAASASRAVTLDVAASSGVRTVAAAASGAARQGSRQQRRGRGRTIKRPSRNALTAEAGGAAGPAAAHTSGAADGSGVAPSEHSQMVAAPIVAASGGGVTSAAAGVLPALALRVPASPLASVSELVCESEAAASPAGAGAAAGGIGVGGCSALSLAELQERCRGSAAVNSRSGGGGSAASDSDSRGSQHVLTSSAYSSGFPQDEEPLAFHDVLALLGRDGVTGQDVLVIVQYDITPQVLAHLTVDKAGRASLAAAEPADLLESPPHEACPGGRVLLRLPGAAAPVAVAAGDGDQGVAATAAALSGSLHVPARDEAAAASAVLRSLVHVMPPPELHDGGFTAAADTPSAQQRRRMAAGGVETQAAAAAGAAASATRRSGAASPAGGGSTGSPITGRVLLAAVAQAAALPDDLLGEVYQAYQPTRNRARVTAAFSTAAAAMQRSGGLRAAALPSDAALLGGGAATAAGANSTSAWGSFLEPPAPVPRAGPAYHGRRLFAYMGGRGGMPYDALNRIEGEVDGTLLRSDPPAHRARRGVPEPTSGHREHFVTAPSRLAHAQRRDAAPLATTSAGGGADLHASQSVLQLGITAGGLCVGLVPTPTSSSMSARLVEAGAVAVAGAAPAAAAATAGPAAGAAYGLAPGASAAAAGPAAGGALADDSGSLEPRRVAAVMAARRVSGSAGDGEPAALGRLLTPVTEASSSTPSHTTGEHTRDQQADVQPLLERAPGGGAAQQEGQAEPGIATAGPSAGTYAESASQGASAAASHDAGRALMGFAAPDAALGSLGSHGSNRTAGDEGNASNAGAGWM</sequence>